<name>A0A9N9C120_9GLOM</name>
<dbReference type="InterPro" id="IPR029063">
    <property type="entry name" value="SAM-dependent_MTases_sf"/>
</dbReference>
<evidence type="ECO:0000313" key="3">
    <source>
        <dbReference type="Proteomes" id="UP000789759"/>
    </source>
</evidence>
<reference evidence="2" key="1">
    <citation type="submission" date="2021-06" db="EMBL/GenBank/DDBJ databases">
        <authorList>
            <person name="Kallberg Y."/>
            <person name="Tangrot J."/>
            <person name="Rosling A."/>
        </authorList>
    </citation>
    <scope>NUCLEOTIDE SEQUENCE</scope>
    <source>
        <strain evidence="2">FL966</strain>
    </source>
</reference>
<dbReference type="EMBL" id="CAJVQA010003919">
    <property type="protein sequence ID" value="CAG8586860.1"/>
    <property type="molecule type" value="Genomic_DNA"/>
</dbReference>
<dbReference type="Pfam" id="PF13649">
    <property type="entry name" value="Methyltransf_25"/>
    <property type="match status" value="1"/>
</dbReference>
<organism evidence="2 3">
    <name type="scientific">Cetraspora pellucida</name>
    <dbReference type="NCBI Taxonomy" id="1433469"/>
    <lineage>
        <taxon>Eukaryota</taxon>
        <taxon>Fungi</taxon>
        <taxon>Fungi incertae sedis</taxon>
        <taxon>Mucoromycota</taxon>
        <taxon>Glomeromycotina</taxon>
        <taxon>Glomeromycetes</taxon>
        <taxon>Diversisporales</taxon>
        <taxon>Gigasporaceae</taxon>
        <taxon>Cetraspora</taxon>
    </lineage>
</organism>
<dbReference type="Gene3D" id="3.40.50.150">
    <property type="entry name" value="Vaccinia Virus protein VP39"/>
    <property type="match status" value="1"/>
</dbReference>
<dbReference type="SUPFAM" id="SSF53335">
    <property type="entry name" value="S-adenosyl-L-methionine-dependent methyltransferases"/>
    <property type="match status" value="1"/>
</dbReference>
<protein>
    <submittedName>
        <fullName evidence="2">21912_t:CDS:1</fullName>
    </submittedName>
</protein>
<evidence type="ECO:0000313" key="2">
    <source>
        <dbReference type="EMBL" id="CAG8586860.1"/>
    </source>
</evidence>
<comment type="caution">
    <text evidence="2">The sequence shown here is derived from an EMBL/GenBank/DDBJ whole genome shotgun (WGS) entry which is preliminary data.</text>
</comment>
<proteinExistence type="predicted"/>
<accession>A0A9N9C120</accession>
<dbReference type="InterPro" id="IPR041698">
    <property type="entry name" value="Methyltransf_25"/>
</dbReference>
<dbReference type="CDD" id="cd02440">
    <property type="entry name" value="AdoMet_MTases"/>
    <property type="match status" value="1"/>
</dbReference>
<sequence>MGICIGKIKLGKPLPEPEPVPEEIISKLSNSSENSDKFRFANGKRYHNVKNAVYFVPNDSEECDRLHLQHAMERYIWQGNFFSPVENLLNQEGTMVLDSGTGAGSWILEMAVDYPKSKFIGIDISPVQPEENIPPNAKFTQANLLERLPFDDNTFDFIFQRFLCLGIPADKWQSVVNELVRVLKPGGYLELAENDIHYDVMGPASKILIDGLSLLLHERGLNATVCYKIQSYLEENNQLYNIHCEQKKDLNGLDTNRVFKLLAEDYTSGLVNIKPTLINTINASSDEYDRLVKVMEKETIDLESFNPHIRVYAQKRKKKSS</sequence>
<dbReference type="Proteomes" id="UP000789759">
    <property type="component" value="Unassembled WGS sequence"/>
</dbReference>
<evidence type="ECO:0000259" key="1">
    <source>
        <dbReference type="Pfam" id="PF13649"/>
    </source>
</evidence>
<gene>
    <name evidence="2" type="ORF">CPELLU_LOCUS6354</name>
</gene>
<dbReference type="PANTHER" id="PTHR43591">
    <property type="entry name" value="METHYLTRANSFERASE"/>
    <property type="match status" value="1"/>
</dbReference>
<dbReference type="AlphaFoldDB" id="A0A9N9C120"/>
<feature type="domain" description="Methyltransferase" evidence="1">
    <location>
        <begin position="96"/>
        <end position="187"/>
    </location>
</feature>
<dbReference type="OrthoDB" id="2013972at2759"/>
<keyword evidence="3" id="KW-1185">Reference proteome</keyword>